<evidence type="ECO:0000256" key="9">
    <source>
        <dbReference type="PROSITE-ProRule" id="PRU00175"/>
    </source>
</evidence>
<evidence type="ECO:0000256" key="10">
    <source>
        <dbReference type="SAM" id="MobiDB-lite"/>
    </source>
</evidence>
<dbReference type="Proteomes" id="UP001153076">
    <property type="component" value="Unassembled WGS sequence"/>
</dbReference>
<evidence type="ECO:0000256" key="11">
    <source>
        <dbReference type="SAM" id="Phobius"/>
    </source>
</evidence>
<evidence type="ECO:0000256" key="2">
    <source>
        <dbReference type="ARBA" id="ARBA00022692"/>
    </source>
</evidence>
<feature type="domain" description="RING-type" evidence="12">
    <location>
        <begin position="128"/>
        <end position="170"/>
    </location>
</feature>
<dbReference type="EMBL" id="JAKOGI010001367">
    <property type="protein sequence ID" value="KAJ8425988.1"/>
    <property type="molecule type" value="Genomic_DNA"/>
</dbReference>
<comment type="subcellular location">
    <subcellularLocation>
        <location evidence="1">Membrane</location>
    </subcellularLocation>
</comment>
<evidence type="ECO:0000259" key="12">
    <source>
        <dbReference type="PROSITE" id="PS50089"/>
    </source>
</evidence>
<dbReference type="SUPFAM" id="SSF57850">
    <property type="entry name" value="RING/U-box"/>
    <property type="match status" value="1"/>
</dbReference>
<dbReference type="CDD" id="cd16454">
    <property type="entry name" value="RING-H2_PA-TM-RING"/>
    <property type="match status" value="1"/>
</dbReference>
<evidence type="ECO:0000313" key="13">
    <source>
        <dbReference type="EMBL" id="KAJ8425988.1"/>
    </source>
</evidence>
<dbReference type="InterPro" id="IPR013083">
    <property type="entry name" value="Znf_RING/FYVE/PHD"/>
</dbReference>
<feature type="compositionally biased region" description="Basic residues" evidence="10">
    <location>
        <begin position="1"/>
        <end position="10"/>
    </location>
</feature>
<feature type="region of interest" description="Disordered" evidence="10">
    <location>
        <begin position="89"/>
        <end position="109"/>
    </location>
</feature>
<protein>
    <recommendedName>
        <fullName evidence="12">RING-type domain-containing protein</fullName>
    </recommendedName>
</protein>
<name>A0A9Q1JMW6_9CARY</name>
<keyword evidence="14" id="KW-1185">Reference proteome</keyword>
<comment type="similarity">
    <text evidence="8">Belongs to the RING-type zinc finger family. ATL subfamily.</text>
</comment>
<dbReference type="PANTHER" id="PTHR46539:SF9">
    <property type="entry name" value="RING-H2 FINGER PROTEIN ATL56"/>
    <property type="match status" value="1"/>
</dbReference>
<evidence type="ECO:0000256" key="8">
    <source>
        <dbReference type="ARBA" id="ARBA00024209"/>
    </source>
</evidence>
<evidence type="ECO:0000313" key="14">
    <source>
        <dbReference type="Proteomes" id="UP001153076"/>
    </source>
</evidence>
<evidence type="ECO:0000256" key="6">
    <source>
        <dbReference type="ARBA" id="ARBA00022989"/>
    </source>
</evidence>
<accession>A0A9Q1JMW6</accession>
<evidence type="ECO:0000256" key="1">
    <source>
        <dbReference type="ARBA" id="ARBA00004370"/>
    </source>
</evidence>
<feature type="transmembrane region" description="Helical" evidence="11">
    <location>
        <begin position="50"/>
        <end position="83"/>
    </location>
</feature>
<dbReference type="GO" id="GO:0008270">
    <property type="term" value="F:zinc ion binding"/>
    <property type="evidence" value="ECO:0007669"/>
    <property type="project" value="UniProtKB-KW"/>
</dbReference>
<dbReference type="InterPro" id="IPR001841">
    <property type="entry name" value="Znf_RING"/>
</dbReference>
<reference evidence="13" key="1">
    <citation type="submission" date="2022-04" db="EMBL/GenBank/DDBJ databases">
        <title>Carnegiea gigantea Genome sequencing and assembly v2.</title>
        <authorList>
            <person name="Copetti D."/>
            <person name="Sanderson M.J."/>
            <person name="Burquez A."/>
            <person name="Wojciechowski M.F."/>
        </authorList>
    </citation>
    <scope>NUCLEOTIDE SEQUENCE</scope>
    <source>
        <strain evidence="13">SGP5-SGP5p</strain>
        <tissue evidence="13">Aerial part</tissue>
    </source>
</reference>
<dbReference type="Gene3D" id="3.30.40.10">
    <property type="entry name" value="Zinc/RING finger domain, C3HC4 (zinc finger)"/>
    <property type="match status" value="1"/>
</dbReference>
<keyword evidence="2 11" id="KW-0812">Transmembrane</keyword>
<sequence length="228" mass="25356">MPRNNRRHHANAGEFPRFRRQSSPETTPQPQTPPPLPPSKPNPRFLPLLLQALIMTFVISLFFVFVGVAAIIFLHLCIAGGALHRRHRSHRRQSRHQPISGDEESSSGCSLEELKDLPKSRFRGSDTCAICLDNLLEGEICRILPSCNHVFHCNCVDKWLLKVPACPVCRSSVRSSNAEGKRTAGIDWEQLWAAFYSSCVVNLALESLSNSNLLVAIASVKSVVELPV</sequence>
<proteinExistence type="inferred from homology"/>
<dbReference type="Pfam" id="PF13639">
    <property type="entry name" value="zf-RING_2"/>
    <property type="match status" value="1"/>
</dbReference>
<dbReference type="PROSITE" id="PS50089">
    <property type="entry name" value="ZF_RING_2"/>
    <property type="match status" value="1"/>
</dbReference>
<keyword evidence="4 9" id="KW-0863">Zinc-finger</keyword>
<keyword evidence="6 11" id="KW-1133">Transmembrane helix</keyword>
<evidence type="ECO:0000256" key="3">
    <source>
        <dbReference type="ARBA" id="ARBA00022723"/>
    </source>
</evidence>
<evidence type="ECO:0000256" key="4">
    <source>
        <dbReference type="ARBA" id="ARBA00022771"/>
    </source>
</evidence>
<keyword evidence="5" id="KW-0862">Zinc</keyword>
<dbReference type="PANTHER" id="PTHR46539">
    <property type="entry name" value="E3 UBIQUITIN-PROTEIN LIGASE ATL42"/>
    <property type="match status" value="1"/>
</dbReference>
<dbReference type="GO" id="GO:0016020">
    <property type="term" value="C:membrane"/>
    <property type="evidence" value="ECO:0007669"/>
    <property type="project" value="UniProtKB-SubCell"/>
</dbReference>
<dbReference type="OrthoDB" id="8062037at2759"/>
<organism evidence="13 14">
    <name type="scientific">Carnegiea gigantea</name>
    <dbReference type="NCBI Taxonomy" id="171969"/>
    <lineage>
        <taxon>Eukaryota</taxon>
        <taxon>Viridiplantae</taxon>
        <taxon>Streptophyta</taxon>
        <taxon>Embryophyta</taxon>
        <taxon>Tracheophyta</taxon>
        <taxon>Spermatophyta</taxon>
        <taxon>Magnoliopsida</taxon>
        <taxon>eudicotyledons</taxon>
        <taxon>Gunneridae</taxon>
        <taxon>Pentapetalae</taxon>
        <taxon>Caryophyllales</taxon>
        <taxon>Cactineae</taxon>
        <taxon>Cactaceae</taxon>
        <taxon>Cactoideae</taxon>
        <taxon>Echinocereeae</taxon>
        <taxon>Carnegiea</taxon>
    </lineage>
</organism>
<feature type="region of interest" description="Disordered" evidence="10">
    <location>
        <begin position="1"/>
        <end position="40"/>
    </location>
</feature>
<evidence type="ECO:0000256" key="5">
    <source>
        <dbReference type="ARBA" id="ARBA00022833"/>
    </source>
</evidence>
<dbReference type="AlphaFoldDB" id="A0A9Q1JMW6"/>
<evidence type="ECO:0000256" key="7">
    <source>
        <dbReference type="ARBA" id="ARBA00023136"/>
    </source>
</evidence>
<feature type="compositionally biased region" description="Pro residues" evidence="10">
    <location>
        <begin position="30"/>
        <end position="40"/>
    </location>
</feature>
<keyword evidence="7 11" id="KW-0472">Membrane</keyword>
<dbReference type="SMART" id="SM00184">
    <property type="entry name" value="RING"/>
    <property type="match status" value="1"/>
</dbReference>
<keyword evidence="3" id="KW-0479">Metal-binding</keyword>
<comment type="caution">
    <text evidence="13">The sequence shown here is derived from an EMBL/GenBank/DDBJ whole genome shotgun (WGS) entry which is preliminary data.</text>
</comment>
<gene>
    <name evidence="13" type="ORF">Cgig2_007802</name>
</gene>